<feature type="region of interest" description="Disordered" evidence="1">
    <location>
        <begin position="1"/>
        <end position="24"/>
    </location>
</feature>
<comment type="caution">
    <text evidence="2">The sequence shown here is derived from an EMBL/GenBank/DDBJ whole genome shotgun (WGS) entry which is preliminary data.</text>
</comment>
<evidence type="ECO:0000256" key="1">
    <source>
        <dbReference type="SAM" id="MobiDB-lite"/>
    </source>
</evidence>
<evidence type="ECO:0000313" key="2">
    <source>
        <dbReference type="EMBL" id="KAH7124777.1"/>
    </source>
</evidence>
<organism evidence="2 3">
    <name type="scientific">Dactylonectria macrodidyma</name>
    <dbReference type="NCBI Taxonomy" id="307937"/>
    <lineage>
        <taxon>Eukaryota</taxon>
        <taxon>Fungi</taxon>
        <taxon>Dikarya</taxon>
        <taxon>Ascomycota</taxon>
        <taxon>Pezizomycotina</taxon>
        <taxon>Sordariomycetes</taxon>
        <taxon>Hypocreomycetidae</taxon>
        <taxon>Hypocreales</taxon>
        <taxon>Nectriaceae</taxon>
        <taxon>Dactylonectria</taxon>
    </lineage>
</organism>
<protein>
    <submittedName>
        <fullName evidence="2">Uncharacterized protein</fullName>
    </submittedName>
</protein>
<proteinExistence type="predicted"/>
<dbReference type="OrthoDB" id="4971707at2759"/>
<evidence type="ECO:0000313" key="3">
    <source>
        <dbReference type="Proteomes" id="UP000738349"/>
    </source>
</evidence>
<keyword evidence="3" id="KW-1185">Reference proteome</keyword>
<sequence>MRNARRQQSELPNSNQITVREDTAEPLFQIRPPLDAAEYRDNLMGSVVKYPDMPTETYVSYKIEKLPKNIILKLNPPTQVRNIEFWTHRIKETKVLSSVNEVLERFHESSNATMATTALLWHMDLPGEKFKELLKNTAYLEQLFDLLRNSKNYEGYFITDIVTLVNYEVAIESRNAQTNSVTEQAGLEVGACIQHRVSSQYWYSGCFEGELIVFLGYHRVKLKKMDGAMATLGRLFLGQNHGLKVRYGFDFWPQKIEGPAERGMEISLCDTSGRNKIVKEQRVRLPDGHVEIVRELGFDVEIVG</sequence>
<feature type="compositionally biased region" description="Polar residues" evidence="1">
    <location>
        <begin position="9"/>
        <end position="18"/>
    </location>
</feature>
<accession>A0A9P9DTH2</accession>
<gene>
    <name evidence="2" type="ORF">EDB81DRAFT_872422</name>
</gene>
<dbReference type="AlphaFoldDB" id="A0A9P9DTH2"/>
<dbReference type="EMBL" id="JAGMUV010000021">
    <property type="protein sequence ID" value="KAH7124777.1"/>
    <property type="molecule type" value="Genomic_DNA"/>
</dbReference>
<dbReference type="Proteomes" id="UP000738349">
    <property type="component" value="Unassembled WGS sequence"/>
</dbReference>
<reference evidence="2" key="1">
    <citation type="journal article" date="2021" name="Nat. Commun.">
        <title>Genetic determinants of endophytism in the Arabidopsis root mycobiome.</title>
        <authorList>
            <person name="Mesny F."/>
            <person name="Miyauchi S."/>
            <person name="Thiergart T."/>
            <person name="Pickel B."/>
            <person name="Atanasova L."/>
            <person name="Karlsson M."/>
            <person name="Huettel B."/>
            <person name="Barry K.W."/>
            <person name="Haridas S."/>
            <person name="Chen C."/>
            <person name="Bauer D."/>
            <person name="Andreopoulos W."/>
            <person name="Pangilinan J."/>
            <person name="LaButti K."/>
            <person name="Riley R."/>
            <person name="Lipzen A."/>
            <person name="Clum A."/>
            <person name="Drula E."/>
            <person name="Henrissat B."/>
            <person name="Kohler A."/>
            <person name="Grigoriev I.V."/>
            <person name="Martin F.M."/>
            <person name="Hacquard S."/>
        </authorList>
    </citation>
    <scope>NUCLEOTIDE SEQUENCE</scope>
    <source>
        <strain evidence="2">MPI-CAGE-AT-0147</strain>
    </source>
</reference>
<name>A0A9P9DTH2_9HYPO</name>